<dbReference type="InterPro" id="IPR029063">
    <property type="entry name" value="SAM-dependent_MTases_sf"/>
</dbReference>
<reference evidence="1 2" key="1">
    <citation type="submission" date="2016-12" db="EMBL/GenBank/DDBJ databases">
        <title>Discovery of methanogenic haloarchaea.</title>
        <authorList>
            <person name="Sorokin D.Y."/>
            <person name="Makarova K.S."/>
            <person name="Abbas B."/>
            <person name="Ferrer M."/>
            <person name="Golyshin P.N."/>
        </authorList>
    </citation>
    <scope>NUCLEOTIDE SEQUENCE [LARGE SCALE GENOMIC DNA]</scope>
    <source>
        <strain evidence="1">AMET1</strain>
    </source>
</reference>
<dbReference type="GO" id="GO:0008168">
    <property type="term" value="F:methyltransferase activity"/>
    <property type="evidence" value="ECO:0007669"/>
    <property type="project" value="UniProtKB-KW"/>
</dbReference>
<protein>
    <submittedName>
        <fullName evidence="1">SAM-dependent methyltransferase</fullName>
    </submittedName>
</protein>
<organism evidence="1 2">
    <name type="scientific">Methanonatronarchaeum thermophilum</name>
    <dbReference type="NCBI Taxonomy" id="1927129"/>
    <lineage>
        <taxon>Archaea</taxon>
        <taxon>Methanobacteriati</taxon>
        <taxon>Methanobacteriota</taxon>
        <taxon>Methanonatronarchaeia</taxon>
        <taxon>Methanonatronarchaeales</taxon>
        <taxon>Methanonatronarchaeaceae</taxon>
        <taxon>Methanonatronarchaeum</taxon>
    </lineage>
</organism>
<name>A0A1Y3GIU3_9EURY</name>
<dbReference type="EMBL" id="MRZU01000003">
    <property type="protein sequence ID" value="OUJ19316.1"/>
    <property type="molecule type" value="Genomic_DNA"/>
</dbReference>
<keyword evidence="2" id="KW-1185">Reference proteome</keyword>
<keyword evidence="1" id="KW-0489">Methyltransferase</keyword>
<gene>
    <name evidence="1" type="ORF">AMET1_0971</name>
</gene>
<dbReference type="SUPFAM" id="SSF53335">
    <property type="entry name" value="S-adenosyl-L-methionine-dependent methyltransferases"/>
    <property type="match status" value="1"/>
</dbReference>
<accession>A0A1Y3GIU3</accession>
<sequence length="252" mass="28442">MIILSIFYQGIKKFKKDGFIGLIKGIIRFLYVNYIRKLLPSTGNWKTIRGIRIGSQKYREKPLDEFLLEESPSPTQKHKKENEELIKKFVKKGDNVVIVGGGDGITTVTAAKKVGEQGLVTVYEGSKNQINILNKTIELNEIKKQVKIEHKLVGNPKKLKGSSGSAKKISPHQLPDCDILEMDCEGSEIEIIKKMKIRPSIIIVETHPKFGSPTPTIKYYLSKIGYDCIDLKPDRVSGDVVVFKLNKQINKF</sequence>
<dbReference type="Gene3D" id="3.40.50.150">
    <property type="entry name" value="Vaccinia Virus protein VP39"/>
    <property type="match status" value="1"/>
</dbReference>
<dbReference type="Proteomes" id="UP000195137">
    <property type="component" value="Unassembled WGS sequence"/>
</dbReference>
<evidence type="ECO:0000313" key="2">
    <source>
        <dbReference type="Proteomes" id="UP000195137"/>
    </source>
</evidence>
<comment type="caution">
    <text evidence="1">The sequence shown here is derived from an EMBL/GenBank/DDBJ whole genome shotgun (WGS) entry which is preliminary data.</text>
</comment>
<dbReference type="OrthoDB" id="331551at2157"/>
<evidence type="ECO:0000313" key="1">
    <source>
        <dbReference type="EMBL" id="OUJ19316.1"/>
    </source>
</evidence>
<proteinExistence type="predicted"/>
<keyword evidence="1" id="KW-0808">Transferase</keyword>
<dbReference type="AlphaFoldDB" id="A0A1Y3GIU3"/>
<dbReference type="GO" id="GO:0032259">
    <property type="term" value="P:methylation"/>
    <property type="evidence" value="ECO:0007669"/>
    <property type="project" value="UniProtKB-KW"/>
</dbReference>
<dbReference type="RefSeq" id="WP_086637335.1">
    <property type="nucleotide sequence ID" value="NZ_MRZU01000003.1"/>
</dbReference>